<keyword evidence="1" id="KW-0472">Membrane</keyword>
<accession>A0A544UEN1</accession>
<evidence type="ECO:0000256" key="1">
    <source>
        <dbReference type="SAM" id="Phobius"/>
    </source>
</evidence>
<feature type="transmembrane region" description="Helical" evidence="1">
    <location>
        <begin position="12"/>
        <end position="34"/>
    </location>
</feature>
<organism evidence="2 3">
    <name type="scientific">Lysinibacillus sphaericus</name>
    <name type="common">Bacillus sphaericus</name>
    <dbReference type="NCBI Taxonomy" id="1421"/>
    <lineage>
        <taxon>Bacteria</taxon>
        <taxon>Bacillati</taxon>
        <taxon>Bacillota</taxon>
        <taxon>Bacilli</taxon>
        <taxon>Bacillales</taxon>
        <taxon>Bacillaceae</taxon>
        <taxon>Lysinibacillus</taxon>
    </lineage>
</organism>
<feature type="transmembrane region" description="Helical" evidence="1">
    <location>
        <begin position="54"/>
        <end position="79"/>
    </location>
</feature>
<evidence type="ECO:0000313" key="2">
    <source>
        <dbReference type="EMBL" id="TQR30914.1"/>
    </source>
</evidence>
<dbReference type="EMBL" id="SADV01000012">
    <property type="protein sequence ID" value="TQR30914.1"/>
    <property type="molecule type" value="Genomic_DNA"/>
</dbReference>
<evidence type="ECO:0000313" key="3">
    <source>
        <dbReference type="Proteomes" id="UP000317944"/>
    </source>
</evidence>
<reference evidence="2 3" key="1">
    <citation type="submission" date="2018-03" db="EMBL/GenBank/DDBJ databases">
        <title>Aerobic endospore-forming bacteria genome sequencing and assembly.</title>
        <authorList>
            <person name="Cavalcante D.A."/>
            <person name="Driks A."/>
            <person name="Putonti C."/>
            <person name="De-Souza M.T."/>
        </authorList>
    </citation>
    <scope>NUCLEOTIDE SEQUENCE [LARGE SCALE GENOMIC DNA]</scope>
    <source>
        <strain evidence="2 3">SDF0037</strain>
    </source>
</reference>
<dbReference type="AlphaFoldDB" id="A0A544UEN1"/>
<keyword evidence="1" id="KW-1133">Transmembrane helix</keyword>
<sequence length="85" mass="9847">MRFIFNKITLFSIIFLSFCLIVIGSLLQIILFPLQDINSISSQELLEFQKEYAINYPLGHGLLNLGLFLMILVIILFMIKLKIKI</sequence>
<name>A0A544UEN1_LYSSH</name>
<dbReference type="Proteomes" id="UP000317944">
    <property type="component" value="Unassembled WGS sequence"/>
</dbReference>
<protein>
    <submittedName>
        <fullName evidence="2">Uncharacterized protein</fullName>
    </submittedName>
</protein>
<keyword evidence="1" id="KW-0812">Transmembrane</keyword>
<dbReference type="OrthoDB" id="2200439at2"/>
<comment type="caution">
    <text evidence="2">The sequence shown here is derived from an EMBL/GenBank/DDBJ whole genome shotgun (WGS) entry which is preliminary data.</text>
</comment>
<proteinExistence type="predicted"/>
<gene>
    <name evidence="2" type="ORF">C7Y47_15370</name>
</gene>